<evidence type="ECO:0000313" key="1">
    <source>
        <dbReference type="EMBL" id="AKA69716.1"/>
    </source>
</evidence>
<dbReference type="KEGG" id="csq:CSCA_2591"/>
<gene>
    <name evidence="1" type="ORF">CSCA_2591</name>
</gene>
<accession>A0A0E3GR52</accession>
<evidence type="ECO:0000313" key="2">
    <source>
        <dbReference type="Proteomes" id="UP000033115"/>
    </source>
</evidence>
<dbReference type="STRING" id="1548.CSCA_2591"/>
<dbReference type="AlphaFoldDB" id="A0A0E3GR52"/>
<reference evidence="1 2" key="1">
    <citation type="journal article" date="2015" name="J. Biotechnol.">
        <title>Complete genome sequence of a malodorant-producing acetogen, Clostridium scatologenes ATCC 25775(T).</title>
        <authorList>
            <person name="Zhu Z."/>
            <person name="Guo T."/>
            <person name="Zheng H."/>
            <person name="Song T."/>
            <person name="Ouyang P."/>
            <person name="Xie J."/>
        </authorList>
    </citation>
    <scope>NUCLEOTIDE SEQUENCE [LARGE SCALE GENOMIC DNA]</scope>
    <source>
        <strain evidence="1 2">ATCC 25775</strain>
    </source>
</reference>
<name>A0A0E3GR52_CLOSL</name>
<protein>
    <submittedName>
        <fullName evidence="1">Uncharacterized protein</fullName>
    </submittedName>
</protein>
<dbReference type="EMBL" id="CP009933">
    <property type="protein sequence ID" value="AKA69716.1"/>
    <property type="molecule type" value="Genomic_DNA"/>
</dbReference>
<keyword evidence="2" id="KW-1185">Reference proteome</keyword>
<proteinExistence type="predicted"/>
<dbReference type="HOGENOM" id="CLU_3006209_0_0_9"/>
<sequence length="56" mass="6797">MFKDMSFDGAKEELFAASTLYGANKRIEVKNKHRIIFDRKRFDIIHLKFFYLLRNI</sequence>
<organism evidence="1 2">
    <name type="scientific">Clostridium scatologenes</name>
    <dbReference type="NCBI Taxonomy" id="1548"/>
    <lineage>
        <taxon>Bacteria</taxon>
        <taxon>Bacillati</taxon>
        <taxon>Bacillota</taxon>
        <taxon>Clostridia</taxon>
        <taxon>Eubacteriales</taxon>
        <taxon>Clostridiaceae</taxon>
        <taxon>Clostridium</taxon>
    </lineage>
</organism>
<dbReference type="Proteomes" id="UP000033115">
    <property type="component" value="Chromosome"/>
</dbReference>